<dbReference type="UniPathway" id="UPA00193"/>
<dbReference type="PANTHER" id="PTHR11680">
    <property type="entry name" value="SERINE HYDROXYMETHYLTRANSFERASE"/>
    <property type="match status" value="1"/>
</dbReference>
<dbReference type="Gene3D" id="3.30.420.10">
    <property type="entry name" value="Ribonuclease H-like superfamily/Ribonuclease H"/>
    <property type="match status" value="1"/>
</dbReference>
<dbReference type="GO" id="GO:0032259">
    <property type="term" value="P:methylation"/>
    <property type="evidence" value="ECO:0007669"/>
    <property type="project" value="UniProtKB-KW"/>
</dbReference>
<dbReference type="SUPFAM" id="SSF53383">
    <property type="entry name" value="PLP-dependent transferases"/>
    <property type="match status" value="1"/>
</dbReference>
<evidence type="ECO:0000256" key="8">
    <source>
        <dbReference type="ARBA" id="ARBA00022840"/>
    </source>
</evidence>
<comment type="caution">
    <text evidence="14">The sequence shown here is derived from an EMBL/GenBank/DDBJ whole genome shotgun (WGS) entry which is preliminary data.</text>
</comment>
<dbReference type="SMART" id="SM00479">
    <property type="entry name" value="EXOIII"/>
    <property type="match status" value="1"/>
</dbReference>
<dbReference type="Gene3D" id="3.90.1150.10">
    <property type="entry name" value="Aspartate Aminotransferase, domain 1"/>
    <property type="match status" value="1"/>
</dbReference>
<dbReference type="GO" id="GO:0005739">
    <property type="term" value="C:mitochondrion"/>
    <property type="evidence" value="ECO:0007669"/>
    <property type="project" value="TreeGrafter"/>
</dbReference>
<evidence type="ECO:0000313" key="14">
    <source>
        <dbReference type="EMBL" id="PSC72145.1"/>
    </source>
</evidence>
<dbReference type="InterPro" id="IPR045562">
    <property type="entry name" value="RecG_dom3_C"/>
</dbReference>
<dbReference type="SUPFAM" id="SSF53098">
    <property type="entry name" value="Ribonuclease H-like"/>
    <property type="match status" value="1"/>
</dbReference>
<dbReference type="Pfam" id="PF00271">
    <property type="entry name" value="Helicase_C"/>
    <property type="match status" value="1"/>
</dbReference>
<dbReference type="Pfam" id="PF19833">
    <property type="entry name" value="RecG_dom3_C"/>
    <property type="match status" value="1"/>
</dbReference>
<dbReference type="Pfam" id="PF00464">
    <property type="entry name" value="SHMT"/>
    <property type="match status" value="1"/>
</dbReference>
<dbReference type="PROSITE" id="PS51192">
    <property type="entry name" value="HELICASE_ATP_BIND_1"/>
    <property type="match status" value="1"/>
</dbReference>
<dbReference type="InterPro" id="IPR001650">
    <property type="entry name" value="Helicase_C-like"/>
</dbReference>
<comment type="cofactor">
    <cofactor evidence="2 10">
        <name>pyridoxal 5'-phosphate</name>
        <dbReference type="ChEBI" id="CHEBI:597326"/>
    </cofactor>
</comment>
<feature type="domain" description="Helicase ATP-binding" evidence="12">
    <location>
        <begin position="1329"/>
        <end position="1512"/>
    </location>
</feature>
<comment type="similarity">
    <text evidence="4 10">Belongs to the SHMT family.</text>
</comment>
<evidence type="ECO:0000256" key="1">
    <source>
        <dbReference type="ARBA" id="ARBA00001528"/>
    </source>
</evidence>
<dbReference type="GO" id="GO:0008168">
    <property type="term" value="F:methyltransferase activity"/>
    <property type="evidence" value="ECO:0007669"/>
    <property type="project" value="UniProtKB-KW"/>
</dbReference>
<dbReference type="CDD" id="cd00378">
    <property type="entry name" value="SHMT"/>
    <property type="match status" value="1"/>
</dbReference>
<dbReference type="EMBL" id="LHPF02000011">
    <property type="protein sequence ID" value="PSC72145.1"/>
    <property type="molecule type" value="Genomic_DNA"/>
</dbReference>
<dbReference type="STRING" id="554055.A0A2P6VDH8"/>
<dbReference type="Gene3D" id="3.40.50.300">
    <property type="entry name" value="P-loop containing nucleotide triphosphate hydrolases"/>
    <property type="match status" value="2"/>
</dbReference>
<dbReference type="InterPro" id="IPR013520">
    <property type="entry name" value="Ribonucl_H"/>
</dbReference>
<dbReference type="PROSITE" id="PS00096">
    <property type="entry name" value="SHMT"/>
    <property type="match status" value="1"/>
</dbReference>
<dbReference type="HAMAP" id="MF_00051">
    <property type="entry name" value="SHMT"/>
    <property type="match status" value="1"/>
</dbReference>
<dbReference type="GO" id="GO:0035999">
    <property type="term" value="P:tetrahydrofolate interconversion"/>
    <property type="evidence" value="ECO:0007669"/>
    <property type="project" value="UniProtKB-UniPathway"/>
</dbReference>
<evidence type="ECO:0000256" key="2">
    <source>
        <dbReference type="ARBA" id="ARBA00001933"/>
    </source>
</evidence>
<dbReference type="InterPro" id="IPR049943">
    <property type="entry name" value="Ser_HO-MeTrfase-like"/>
</dbReference>
<dbReference type="SMART" id="SM00487">
    <property type="entry name" value="DEXDc"/>
    <property type="match status" value="1"/>
</dbReference>
<evidence type="ECO:0000256" key="10">
    <source>
        <dbReference type="RuleBase" id="RU000585"/>
    </source>
</evidence>
<dbReference type="InterPro" id="IPR039429">
    <property type="entry name" value="SHMT-like_dom"/>
</dbReference>
<evidence type="ECO:0000256" key="4">
    <source>
        <dbReference type="ARBA" id="ARBA00006376"/>
    </source>
</evidence>
<keyword evidence="7" id="KW-0547">Nucleotide-binding</keyword>
<dbReference type="InterPro" id="IPR019798">
    <property type="entry name" value="Ser_HO-MeTrfase_PLP_BS"/>
</dbReference>
<dbReference type="GO" id="GO:0019264">
    <property type="term" value="P:glycine biosynthetic process from serine"/>
    <property type="evidence" value="ECO:0007669"/>
    <property type="project" value="InterPro"/>
</dbReference>
<keyword evidence="9 10" id="KW-0663">Pyridoxal phosphate</keyword>
<dbReference type="InterPro" id="IPR014001">
    <property type="entry name" value="Helicase_ATP-bd"/>
</dbReference>
<dbReference type="InterPro" id="IPR012337">
    <property type="entry name" value="RNaseH-like_sf"/>
</dbReference>
<evidence type="ECO:0000259" key="13">
    <source>
        <dbReference type="PROSITE" id="PS51194"/>
    </source>
</evidence>
<keyword evidence="6 10" id="KW-0808">Transferase</keyword>
<evidence type="ECO:0000256" key="3">
    <source>
        <dbReference type="ARBA" id="ARBA00004777"/>
    </source>
</evidence>
<keyword evidence="8" id="KW-0067">ATP-binding</keyword>
<comment type="pathway">
    <text evidence="3 10">One-carbon metabolism; tetrahydrofolate interconversion.</text>
</comment>
<dbReference type="GO" id="GO:0030170">
    <property type="term" value="F:pyridoxal phosphate binding"/>
    <property type="evidence" value="ECO:0007669"/>
    <property type="project" value="InterPro"/>
</dbReference>
<dbReference type="PROSITE" id="PS51194">
    <property type="entry name" value="HELICASE_CTER"/>
    <property type="match status" value="1"/>
</dbReference>
<dbReference type="NCBIfam" id="NF000586">
    <property type="entry name" value="PRK00011.1"/>
    <property type="match status" value="1"/>
</dbReference>
<dbReference type="GO" id="GO:0004372">
    <property type="term" value="F:glycine hydroxymethyltransferase activity"/>
    <property type="evidence" value="ECO:0007669"/>
    <property type="project" value="UniProtKB-EC"/>
</dbReference>
<comment type="function">
    <text evidence="10">Interconversion of serine and glycine.</text>
</comment>
<dbReference type="InterPro" id="IPR036397">
    <property type="entry name" value="RNaseH_sf"/>
</dbReference>
<feature type="region of interest" description="Disordered" evidence="11">
    <location>
        <begin position="900"/>
        <end position="919"/>
    </location>
</feature>
<dbReference type="Gene3D" id="3.40.640.10">
    <property type="entry name" value="Type I PLP-dependent aspartate aminotransferase-like (Major domain)"/>
    <property type="match status" value="1"/>
</dbReference>
<reference evidence="14 15" key="1">
    <citation type="journal article" date="2018" name="Plant J.">
        <title>Genome sequences of Chlorella sorokiniana UTEX 1602 and Micractinium conductrix SAG 241.80: implications to maltose excretion by a green alga.</title>
        <authorList>
            <person name="Arriola M.B."/>
            <person name="Velmurugan N."/>
            <person name="Zhang Y."/>
            <person name="Plunkett M.H."/>
            <person name="Hondzo H."/>
            <person name="Barney B.M."/>
        </authorList>
    </citation>
    <scope>NUCLEOTIDE SEQUENCE [LARGE SCALE GENOMIC DNA]</scope>
    <source>
        <strain evidence="14 15">SAG 241.80</strain>
    </source>
</reference>
<evidence type="ECO:0000313" key="15">
    <source>
        <dbReference type="Proteomes" id="UP000239649"/>
    </source>
</evidence>
<organism evidence="14 15">
    <name type="scientific">Micractinium conductrix</name>
    <dbReference type="NCBI Taxonomy" id="554055"/>
    <lineage>
        <taxon>Eukaryota</taxon>
        <taxon>Viridiplantae</taxon>
        <taxon>Chlorophyta</taxon>
        <taxon>core chlorophytes</taxon>
        <taxon>Trebouxiophyceae</taxon>
        <taxon>Chlorellales</taxon>
        <taxon>Chlorellaceae</taxon>
        <taxon>Chlorella clade</taxon>
        <taxon>Micractinium</taxon>
    </lineage>
</organism>
<keyword evidence="15" id="KW-1185">Reference proteome</keyword>
<accession>A0A2P6VDH8</accession>
<dbReference type="InterPro" id="IPR027417">
    <property type="entry name" value="P-loop_NTPase"/>
</dbReference>
<evidence type="ECO:0000259" key="12">
    <source>
        <dbReference type="PROSITE" id="PS51192"/>
    </source>
</evidence>
<sequence>MFQQDGRLDEIDPAMAAIIRNEKERQVTGLELIASENFTSRAVMTAVGSCMTNKYSEGLPGARYYGGNEFIDQAERLCQQRALEAFGLDPAEWGVNVQPLSGSPANFEVYTALLNPHDRIMGLDLPHGGHLTHGFMTAKRRVSATSVYFESMPYRLDESTGLVDYDMLQKTATLFRPRLIIAGASAYSRDFDYPRMRAVADSVGAYLMSDMAHISGLVAAGEVASPFPHSHVVTTTTHKSLRGPRGGLIFYRKNLEAEINQAVFPGLQGGPHNHTISGLAVALKMANTPEFKQYQQQVIANARALAARMSELGYSIVSGGTDNHLILVDLKPNGIDGARVQQVLDLAHITLNKNSVPGDQSAVVPGGIRIGTPALTTRGFREADFVKVADLLHRGIQIAQDCKAHTPAPGKLKEFGAYLAAEGAARQDVQQLKQEVHAFASGFAMPGGDWRLAGRAAALTLAAAAARNGNAAGKQAMRRNIAAAAVPASTAAAVDLLKKSIQFELRERCQNFKGKSEASICFDQFLTSKLTELAPKLSAAAACLQEARSYVDMSPEWREQFCNNVLRDLQPGGAFNGGAAASEGTTNGSSAAPSVPQAVAPAVPAAPAAARARAAAAAAPPPAQPLPAAPVAEPADIAAATQQLSDEWGLSLEEQQAQPFHPPHAAALLRPVPIIFDLETNGLAHPTRGGPPSIVEIAVLHAVTGETILSSTVRMPADEVMEQKALETHGITTAAAQDEGNPLFSDVYAELWRRLRGEVEAAGPGAYLLLMGHNIKSFDLKHLAGNAQQAGLPTLRFARFLDTVPLAQAVIPEVGSAGQPMNRRLGTLYEWYAGSQPDAAHQAMPDCRYNQLVLVRLVDALPELRGMQGAELTERLHAAAMLQANWSGWAASISQASAGGAAAAKPKRRRAPKPGPGESLVDRFAAGRTPEVVEEIVEEMVAELTAKDSLVVQEVEAVTQMSGEERRRQVAAVQSGWQAVVRDPALCQSFLTTPVVALVKKGTGFTAKEARDMEAAGIAKLGALLECYPRRVMNSTPGRLPEAGDADPVVTLAARLVKGPFVGKQNNYVRAEYKVVHPSEAGVEAPWLPKEAYAARDCRLEIYNFLGGPYAKFGLHKQKKQLEDAGEVVVLSGPVNLQQPSIWNSHDDLWRLQANHYKILLPEQARVAFAAPPSDQQVTAVAHPSKGEALNSKKMGDLVKKGLRMAEEAQARDELADPLPPEVLESVTPALPALLPALRAMHNATDNPTSEGMEEARRRLAFQELLALQLKLLVQRNLAWGGPGSGADGGGVRVGWEGRGLLLLDLAKASLPFELTAGQADALEAILAQMADWPPMQCLLQGDVGCGKTVVAFLSLLAAVGAGYQGVIMAPTEILTEQHYQGLQRLLRQMNAQVSREMSTEAGMQRLAGFQLPRVRLLTGSVKGKPRRELNLAMAAGEVEIVVGTHALISDSTEFKNLGMVVVDEQHKFGVEQRGRLLAKASPAPHVLHMTATPIPRTQALIDHGDMTQVLIHDLPPGRSRVQTCMLADGSPDRLKMYDHIREEMAKNHGIFIVCPFVEQSDKMEEVKAATEERERLVAEGVFADADCGLLHGQLRPEEKDAVLQDFKAGRIKVLVSTTVVEVGVDVPHATVMVVEHAERFGFAQLHQLRGRVGRSERQSYCYLVYTPGSSAERKMKVLVNCASGFLVAECDLEMRGAGEVLGKRQSGRDVRSSLKAATIPGDRELLEAARRAAAQLLAQQPDPRQWRRELRALVADETLLQLDTLTVPSLGS</sequence>
<evidence type="ECO:0000256" key="11">
    <source>
        <dbReference type="SAM" id="MobiDB-lite"/>
    </source>
</evidence>
<dbReference type="SUPFAM" id="SSF52540">
    <property type="entry name" value="P-loop containing nucleoside triphosphate hydrolases"/>
    <property type="match status" value="1"/>
</dbReference>
<dbReference type="OrthoDB" id="10265628at2759"/>
<feature type="domain" description="Helicase C-terminal" evidence="13">
    <location>
        <begin position="1533"/>
        <end position="1699"/>
    </location>
</feature>
<dbReference type="SMART" id="SM00490">
    <property type="entry name" value="HELICc"/>
    <property type="match status" value="1"/>
</dbReference>
<dbReference type="InterPro" id="IPR011545">
    <property type="entry name" value="DEAD/DEAH_box_helicase_dom"/>
</dbReference>
<dbReference type="InterPro" id="IPR015421">
    <property type="entry name" value="PyrdxlP-dep_Trfase_major"/>
</dbReference>
<dbReference type="GO" id="GO:0003676">
    <property type="term" value="F:nucleic acid binding"/>
    <property type="evidence" value="ECO:0007669"/>
    <property type="project" value="InterPro"/>
</dbReference>
<dbReference type="InterPro" id="IPR001085">
    <property type="entry name" value="Ser_HO-MeTrfase"/>
</dbReference>
<evidence type="ECO:0000256" key="9">
    <source>
        <dbReference type="ARBA" id="ARBA00022898"/>
    </source>
</evidence>
<dbReference type="InterPro" id="IPR015422">
    <property type="entry name" value="PyrdxlP-dep_Trfase_small"/>
</dbReference>
<dbReference type="FunFam" id="3.40.640.10:FF:000050">
    <property type="entry name" value="Serine hydroxymethyltransferase"/>
    <property type="match status" value="1"/>
</dbReference>
<evidence type="ECO:0000256" key="5">
    <source>
        <dbReference type="ARBA" id="ARBA00022563"/>
    </source>
</evidence>
<feature type="region of interest" description="Disordered" evidence="11">
    <location>
        <begin position="576"/>
        <end position="595"/>
    </location>
</feature>
<dbReference type="EC" id="2.1.2.1" evidence="10"/>
<dbReference type="PANTHER" id="PTHR11680:SF63">
    <property type="entry name" value="SERINE HYDROXYMETHYLTRANSFERASE 3, CHLOROPLASTIC"/>
    <property type="match status" value="1"/>
</dbReference>
<gene>
    <name evidence="14" type="ORF">C2E20_4366</name>
</gene>
<protein>
    <recommendedName>
        <fullName evidence="10">Serine hydroxymethyltransferase</fullName>
        <ecNumber evidence="10">2.1.2.1</ecNumber>
    </recommendedName>
</protein>
<name>A0A2P6VDH8_9CHLO</name>
<dbReference type="GO" id="GO:0005524">
    <property type="term" value="F:ATP binding"/>
    <property type="evidence" value="ECO:0007669"/>
    <property type="project" value="UniProtKB-KW"/>
</dbReference>
<proteinExistence type="inferred from homology"/>
<evidence type="ECO:0000256" key="7">
    <source>
        <dbReference type="ARBA" id="ARBA00022741"/>
    </source>
</evidence>
<dbReference type="Pfam" id="PF00270">
    <property type="entry name" value="DEAD"/>
    <property type="match status" value="1"/>
</dbReference>
<dbReference type="Proteomes" id="UP000239649">
    <property type="component" value="Unassembled WGS sequence"/>
</dbReference>
<dbReference type="CDD" id="cd06127">
    <property type="entry name" value="DEDDh"/>
    <property type="match status" value="1"/>
</dbReference>
<evidence type="ECO:0000256" key="6">
    <source>
        <dbReference type="ARBA" id="ARBA00022679"/>
    </source>
</evidence>
<dbReference type="InterPro" id="IPR015424">
    <property type="entry name" value="PyrdxlP-dep_Trfase"/>
</dbReference>
<comment type="catalytic activity">
    <reaction evidence="1 10">
        <text>(6R)-5,10-methylene-5,6,7,8-tetrahydrofolate + glycine + H2O = (6S)-5,6,7,8-tetrahydrofolate + L-serine</text>
        <dbReference type="Rhea" id="RHEA:15481"/>
        <dbReference type="ChEBI" id="CHEBI:15377"/>
        <dbReference type="ChEBI" id="CHEBI:15636"/>
        <dbReference type="ChEBI" id="CHEBI:33384"/>
        <dbReference type="ChEBI" id="CHEBI:57305"/>
        <dbReference type="ChEBI" id="CHEBI:57453"/>
        <dbReference type="EC" id="2.1.2.1"/>
    </reaction>
</comment>
<keyword evidence="5 10" id="KW-0554">One-carbon metabolism</keyword>